<feature type="transmembrane region" description="Helical" evidence="7">
    <location>
        <begin position="249"/>
        <end position="282"/>
    </location>
</feature>
<evidence type="ECO:0000256" key="2">
    <source>
        <dbReference type="ARBA" id="ARBA00022475"/>
    </source>
</evidence>
<reference evidence="8 9" key="1">
    <citation type="submission" date="2018-04" db="EMBL/GenBank/DDBJ databases">
        <title>Genomic Encyclopedia of Type Strains, Phase IV (KMG-IV): sequencing the most valuable type-strain genomes for metagenomic binning, comparative biology and taxonomic classification.</title>
        <authorList>
            <person name="Goeker M."/>
        </authorList>
    </citation>
    <scope>NUCLEOTIDE SEQUENCE [LARGE SCALE GENOMIC DNA]</scope>
    <source>
        <strain evidence="8 9">DSM 10065</strain>
    </source>
</reference>
<evidence type="ECO:0000313" key="9">
    <source>
        <dbReference type="Proteomes" id="UP000246145"/>
    </source>
</evidence>
<keyword evidence="3 7" id="KW-0812">Transmembrane</keyword>
<dbReference type="NCBIfam" id="TIGR00765">
    <property type="entry name" value="yihY_not_rbn"/>
    <property type="match status" value="1"/>
</dbReference>
<gene>
    <name evidence="8" type="ORF">C7440_1216</name>
</gene>
<evidence type="ECO:0000256" key="3">
    <source>
        <dbReference type="ARBA" id="ARBA00022692"/>
    </source>
</evidence>
<feature type="transmembrane region" description="Helical" evidence="7">
    <location>
        <begin position="147"/>
        <end position="174"/>
    </location>
</feature>
<feature type="compositionally biased region" description="Basic residues" evidence="6">
    <location>
        <begin position="312"/>
        <end position="321"/>
    </location>
</feature>
<feature type="transmembrane region" description="Helical" evidence="7">
    <location>
        <begin position="186"/>
        <end position="208"/>
    </location>
</feature>
<keyword evidence="4 7" id="KW-1133">Transmembrane helix</keyword>
<name>A0A2U1CSD6_9BURK</name>
<organism evidence="8 9">
    <name type="scientific">Pusillimonas noertemannii</name>
    <dbReference type="NCBI Taxonomy" id="305977"/>
    <lineage>
        <taxon>Bacteria</taxon>
        <taxon>Pseudomonadati</taxon>
        <taxon>Pseudomonadota</taxon>
        <taxon>Betaproteobacteria</taxon>
        <taxon>Burkholderiales</taxon>
        <taxon>Alcaligenaceae</taxon>
        <taxon>Pusillimonas</taxon>
    </lineage>
</organism>
<dbReference type="PIRSF" id="PIRSF035875">
    <property type="entry name" value="RNase_BN"/>
    <property type="match status" value="1"/>
</dbReference>
<dbReference type="STRING" id="1231391.GCA_000308195_03065"/>
<feature type="compositionally biased region" description="Polar residues" evidence="6">
    <location>
        <begin position="296"/>
        <end position="308"/>
    </location>
</feature>
<feature type="region of interest" description="Disordered" evidence="6">
    <location>
        <begin position="289"/>
        <end position="321"/>
    </location>
</feature>
<dbReference type="Proteomes" id="UP000246145">
    <property type="component" value="Unassembled WGS sequence"/>
</dbReference>
<evidence type="ECO:0000256" key="4">
    <source>
        <dbReference type="ARBA" id="ARBA00022989"/>
    </source>
</evidence>
<dbReference type="EMBL" id="QEKO01000001">
    <property type="protein sequence ID" value="PVY68805.1"/>
    <property type="molecule type" value="Genomic_DNA"/>
</dbReference>
<keyword evidence="5 7" id="KW-0472">Membrane</keyword>
<evidence type="ECO:0000256" key="6">
    <source>
        <dbReference type="SAM" id="MobiDB-lite"/>
    </source>
</evidence>
<keyword evidence="9" id="KW-1185">Reference proteome</keyword>
<dbReference type="InterPro" id="IPR017039">
    <property type="entry name" value="Virul_fac_BrkB"/>
</dbReference>
<comment type="caution">
    <text evidence="8">The sequence shown here is derived from an EMBL/GenBank/DDBJ whole genome shotgun (WGS) entry which is preliminary data.</text>
</comment>
<evidence type="ECO:0000256" key="5">
    <source>
        <dbReference type="ARBA" id="ARBA00023136"/>
    </source>
</evidence>
<keyword evidence="2" id="KW-1003">Cell membrane</keyword>
<dbReference type="PANTHER" id="PTHR30213">
    <property type="entry name" value="INNER MEMBRANE PROTEIN YHJD"/>
    <property type="match status" value="1"/>
</dbReference>
<feature type="transmembrane region" description="Helical" evidence="7">
    <location>
        <begin position="37"/>
        <end position="60"/>
    </location>
</feature>
<evidence type="ECO:0000256" key="1">
    <source>
        <dbReference type="ARBA" id="ARBA00004651"/>
    </source>
</evidence>
<feature type="transmembrane region" description="Helical" evidence="7">
    <location>
        <begin position="220"/>
        <end position="243"/>
    </location>
</feature>
<accession>A0A2U1CSD6</accession>
<evidence type="ECO:0000256" key="7">
    <source>
        <dbReference type="SAM" id="Phobius"/>
    </source>
</evidence>
<sequence length="321" mass="34854">MIPGSRRPMRPRDYFDLTRNSIRAWQEDYASSLGAAIAFYTAFSIAPLMIIIIAVAGFVWGEDAVRGELIHQLGDIVGRDAAAGIQALIRNADQPSQGLTATLVSAGVLIWGSTRVFAELQSALDRIWEVPRAQSSQGIWRTIRARLLSFGLVLGLAFLLLVSLVVSTGLAALGQWAGSFFPGMEAVLQLANTLITFGITTVLFAMIFKFMPQAAIAWRDVWIGALVTAALFEIGKLLIGMYVGKSASVSVLAAAGSLIILLIWVYYAAQVFLLGAEFTWIYARHYGSHRERDPDSNSADSRGGSTVASLGRNRRKARQSL</sequence>
<dbReference type="AlphaFoldDB" id="A0A2U1CSD6"/>
<dbReference type="RefSeq" id="WP_244263329.1">
    <property type="nucleotide sequence ID" value="NZ_JACCEX010000001.1"/>
</dbReference>
<evidence type="ECO:0000313" key="8">
    <source>
        <dbReference type="EMBL" id="PVY68805.1"/>
    </source>
</evidence>
<proteinExistence type="predicted"/>
<dbReference type="Pfam" id="PF03631">
    <property type="entry name" value="Virul_fac_BrkB"/>
    <property type="match status" value="1"/>
</dbReference>
<dbReference type="GO" id="GO:0005886">
    <property type="term" value="C:plasma membrane"/>
    <property type="evidence" value="ECO:0007669"/>
    <property type="project" value="UniProtKB-SubCell"/>
</dbReference>
<protein>
    <submittedName>
        <fullName evidence="8">Membrane protein</fullName>
    </submittedName>
</protein>
<dbReference type="PANTHER" id="PTHR30213:SF1">
    <property type="entry name" value="INNER MEMBRANE PROTEIN YHJD"/>
    <property type="match status" value="1"/>
</dbReference>
<comment type="subcellular location">
    <subcellularLocation>
        <location evidence="1">Cell membrane</location>
        <topology evidence="1">Multi-pass membrane protein</topology>
    </subcellularLocation>
</comment>